<feature type="region of interest" description="Disordered" evidence="1">
    <location>
        <begin position="1129"/>
        <end position="1212"/>
    </location>
</feature>
<feature type="region of interest" description="Disordered" evidence="1">
    <location>
        <begin position="3182"/>
        <end position="3226"/>
    </location>
</feature>
<feature type="region of interest" description="Disordered" evidence="1">
    <location>
        <begin position="152"/>
        <end position="177"/>
    </location>
</feature>
<evidence type="ECO:0000313" key="4">
    <source>
        <dbReference type="EMBL" id="KAF5316943.1"/>
    </source>
</evidence>
<feature type="compositionally biased region" description="Basic and acidic residues" evidence="1">
    <location>
        <begin position="1139"/>
        <end position="1148"/>
    </location>
</feature>
<reference evidence="4 5" key="1">
    <citation type="journal article" date="2020" name="ISME J.">
        <title>Uncovering the hidden diversity of litter-decomposition mechanisms in mushroom-forming fungi.</title>
        <authorList>
            <person name="Floudas D."/>
            <person name="Bentzer J."/>
            <person name="Ahren D."/>
            <person name="Johansson T."/>
            <person name="Persson P."/>
            <person name="Tunlid A."/>
        </authorList>
    </citation>
    <scope>NUCLEOTIDE SEQUENCE [LARGE SCALE GENOMIC DNA]</scope>
    <source>
        <strain evidence="4 5">CBS 175.51</strain>
    </source>
</reference>
<dbReference type="GO" id="GO:0016020">
    <property type="term" value="C:membrane"/>
    <property type="evidence" value="ECO:0007669"/>
    <property type="project" value="InterPro"/>
</dbReference>
<feature type="region of interest" description="Disordered" evidence="1">
    <location>
        <begin position="3108"/>
        <end position="3167"/>
    </location>
</feature>
<dbReference type="EMBL" id="JAACJK010000219">
    <property type="protein sequence ID" value="KAF5316943.1"/>
    <property type="molecule type" value="Genomic_DNA"/>
</dbReference>
<feature type="region of interest" description="Disordered" evidence="1">
    <location>
        <begin position="3310"/>
        <end position="3329"/>
    </location>
</feature>
<keyword evidence="2" id="KW-0812">Transmembrane</keyword>
<dbReference type="InterPro" id="IPR048636">
    <property type="entry name" value="Csf1_N"/>
</dbReference>
<dbReference type="Pfam" id="PF21678">
    <property type="entry name" value="Csf1_N"/>
    <property type="match status" value="1"/>
</dbReference>
<sequence length="3329" mass="371991">MLTRLLLVICICIIVALIIYFFYWNRCLAFIIGQLIRLLYWNQEASSIWVEIGSIHFSLLAGRILFKDFAYHSSNQTIKIVKGQIQWRYWIRVPTGEEDINSSRGEDVGKVKETWMWCRIQLSLEGMEWFLYNRTAAYDNILSQMESLNRSTSRVSGERLRPKSRQDAASTYPPSTAKHSLRVPAMIQNAVGWLGKQLPNLDPKDLLPLGIEVTTGAIILGNPSTPSLMVAEFHTAHGTFGVVSSRSKFDLYKQLLNLTFRNALVRIVENEDYADNMSTVGGLLHDRIQRYKPSKTPGSYAPYKAFTRLWKHRHIFRLVQQYFSERKEQRQLQRHIGSAKPSGKRKKVEEEETPIGIDFSTYEYAIERKILETPSLELTYYVDVVGEVPPFPHADPFSRGDIVDVGNGDTAPEWGFEIVITGGTLRYGPWADRQRVELQKIFFPSTYQDVEVTQRLKPGDKRVWTALNVFIELRDETTMHVPFREPSKDWEWDGKSDLPRRPKRRENATIDLSIGDRSSINYVMPMVSGPEGYEAHMEVHLDSLVVTSSLNDIKLITSESCRVRCELPAPLQWNGQRTWLVSISLRQPVLYLLRDHINMFTDLGKDWSSGPPTDWQKFIPMIYQAQIELHHYELNLYLNDHNIIDKPLLREENALLTARGVHLKADATIPSNKFRPMATSVSFLLSAPGLAATISVPRWNTYALHAPKEGHSFLQSTVLEVSGSYRYHSETREDCVDQLKLDFKLSNTALKALGWAIRYFMVLKDNYFGSFTHFSTLYEYLDNRKKNTPLGDPIMLKYRPGKHNMLQVEMVLVAEDVLITLPAGLLGYRTSAEAQDAGACLLLYTRSVQLDLRLHDFFMEMSLNVDPLRGYIDELLPEKVAYSKPPNRKPLLFVDGLDVVANRLFGPLPRTATYLCIWEISVGAVSASVCASEAKILGAVGNAFRLHFVDHVNAPAEEYMPPLESDITFYKVSVRSLDVTWKAGSAALVITLPEGIKINTNDLAADHYRKVISIKIPQLTTKVLVTSQFHGASWLEAGELGADAYVDVYSAPQDYLALNAAQVAFVEEQDRPTDRVKRMIAGLQGISEVQIGKNILCMDGLSRLTDGVWHLDAAGHHNGVFVPQPMLPCMKTSSAPRPAKPDERRGAERPVNWRSMSNVSDSEEDEGMSEVDRDARVASSRFSKAKPVPHDEDFDYGMSSGEESDDADLTDGDSLNSDWFDMADSPTSRSDAALLAFYAPLTRHYVKDESHPTSGASTSFTLARDKPNLNLKGHGDEATTDQSTEPSSIFIPEETKRARNNTVVRVRTLKQLGIRVTPLLSLAYTYFEEDIQSMSEDQEMVIDSLMAKHMSKILSEVDGPSCLLFDVQLSSIRATLIHHIPLLEEQSIRANIQANSPSKMDSTAIVDVNVDSLSLTGCTIDETPMVELTVKRLSSRVDISIDKRTLLSVAPSLTILDVSINNISSQLSNRSLNTHAERVSVDVGHRGPEVMALIGLSLQASGTELSRKIKHLSDDRQHLIHNIVGRLLQSSESRSILDTLSTIQPSYLVQSGIPWRLRSDPIFRLLYHLRGCSAPQDDLHTKDYYGSDEFVKLLNSRLSALEQDDVTVADFPQLHDLFPGLQDDLRQPKKDTVLFDTVGVQLDSIELSVLDPLKQATSELVLRELGCQIRKDKLELIQFAMGQPTSMSQTSFRDQTPKLVRKWNVSVTLGESSLAVYPHLMPFIQHILRVRRQYFSDSKRPASPPRHDSLSIRPAKLINALIIVSIRKIRLRAGAENLIFEFGIVGWQSSSTLLQSQTASDHSMNHAILFEEIYLHARSPSNPAKESPQDVLAAITCQVGKVSALSRDESSVSRVTYRLVFSVNELRLDVPRSALRLYRFAEEWRADYLPGIEATIKSMLSEVGSKSPKPALSPPPAKTVASNITGSVGQASVVLQVMHGTWVTLEVHNTVAYARSPISSAISPVHTFGLQLSTIILHVSGKPGLSSVPPRSRVRLALPPISLAGHWDGTCIHTLALVEFIDLKVKPSHWDTLLAVQQKFGQDFNDLVDLMQKTRAKQPSSPKPAKSTPLQYGAFIKMKGFRIGLEGLSSTLSLECLDIRGGVNNSNGLSWDLALTGLTLSLAPRASGSIQHTRKQRSAFVTIDFKVIGSNDIDSESLIQNLDLAVTRVHAVMQPSSIGEVGDFIDHLQAEMLDRQERRSLELATFKEKTRTILETFDVKVRDVQLEETTNWLNNFIVNVVIQNVGVVFPLSNDDLQRQSTSGAVPAFLFSIRSIKFSTTRGETGQALMQRLCFQFVSRFNQTIPDDFTAEKHNTRNRLLYPEMKANLRSSTSSTSRKIWIDANVDGFVLDLDSTIPDYIFSLIDVYRQGKDRVTRLSATMPRTPLSAMPTFEARKPSGYDTHYTSLPTSNVFASLTFLSGKVRAYSASASRQLRARSLSNPFQELTDEQVLDVGAEVFNLPVVSVWAEYRATPAARKLSANNLDQEPSLLLFKSTVHSSRNTLRPQLLPFVTEVIGRVETRMRKISARSPPPQFPMTPRSDQNKPFPSSDSSDPVSSMQLSFSLRIDKSRLELTCQPDVNVVAALNWESGGFIVNVSPGARQVSFTGSVAGLSIGLKHGFLSEECVNLDARNLAFSVTFDKTDVDGEPVSSISAILDTEFLGGVRFSRLQDILCFKAVWLDRIPVFKDQARDAPKASATESLDPSRKDQGLSILAIVRIRQIKLTVDLGQSITSMELDLKNAVLRSKLTDSANEVSVFVEDVSISGTGNLSGHIRVPDCLFNTVHRKDTPHPEDGDSQMLELKMTSGTLIVALESDHQKLLHYRAEPLEVMIFDDWSQVNAKATGERLLQLSFTVNSPEIVMVATVGTIPKMMSYINKFKTNIDVQRQAASRESKTYWATRTPNPENPLSAVAEAMLDSARSRFRDFEPRLSYIIRQNITLRLDLLRLVVFPRSMNDVEIAQFIGKRVKAQLNRLVATESQPGERDLRLSFSSMAISKHTHNHPDLVPPTPLEGFDGRDWLEAMFKDSSGATIIGLPSMKMHMLSEERFSSNGERQLIYDFDSVFIRKEGMKAYEDIFITLNMSLYAWLTLLRKNLTREMAQVRATEDWRTSLTVSSPNPNAPGVRRKVPEPLDLGSPSSETPRSATLPAAGPPNQGFLSPLSAPSSARYPSIEQAARAVLPQAPRSASVTRSTPSLAPPLTFPAPTHPEAGSPDFSPLPSGASTAALVTSPSSTIIYQPRERHIERLTMRQLGEATPDVMHPFFMKKAGFNLEDSLPQYVHEYATIPLEEIMEVLFKLYSQQLLKKQEAADPSLQTNSPPKPASPAL</sequence>
<accession>A0A8H5B6G1</accession>
<evidence type="ECO:0000256" key="1">
    <source>
        <dbReference type="SAM" id="MobiDB-lite"/>
    </source>
</evidence>
<evidence type="ECO:0000259" key="3">
    <source>
        <dbReference type="Pfam" id="PF21678"/>
    </source>
</evidence>
<evidence type="ECO:0000256" key="2">
    <source>
        <dbReference type="SAM" id="Phobius"/>
    </source>
</evidence>
<organism evidence="4 5">
    <name type="scientific">Ephemerocybe angulata</name>
    <dbReference type="NCBI Taxonomy" id="980116"/>
    <lineage>
        <taxon>Eukaryota</taxon>
        <taxon>Fungi</taxon>
        <taxon>Dikarya</taxon>
        <taxon>Basidiomycota</taxon>
        <taxon>Agaricomycotina</taxon>
        <taxon>Agaricomycetes</taxon>
        <taxon>Agaricomycetidae</taxon>
        <taxon>Agaricales</taxon>
        <taxon>Agaricineae</taxon>
        <taxon>Psathyrellaceae</taxon>
        <taxon>Ephemerocybe</taxon>
    </lineage>
</organism>
<dbReference type="Proteomes" id="UP000541558">
    <property type="component" value="Unassembled WGS sequence"/>
</dbReference>
<feature type="compositionally biased region" description="Pro residues" evidence="1">
    <location>
        <begin position="3198"/>
        <end position="3208"/>
    </location>
</feature>
<dbReference type="OrthoDB" id="10051416at2759"/>
<dbReference type="GO" id="GO:0006113">
    <property type="term" value="P:fermentation"/>
    <property type="evidence" value="ECO:0007669"/>
    <property type="project" value="InterPro"/>
</dbReference>
<keyword evidence="2" id="KW-0472">Membrane</keyword>
<feature type="domain" description="Csf1 N-terminal" evidence="3">
    <location>
        <begin position="18"/>
        <end position="784"/>
    </location>
</feature>
<keyword evidence="2" id="KW-1133">Transmembrane helix</keyword>
<proteinExistence type="predicted"/>
<evidence type="ECO:0000313" key="5">
    <source>
        <dbReference type="Proteomes" id="UP000541558"/>
    </source>
</evidence>
<protein>
    <recommendedName>
        <fullName evidence="3">Csf1 N-terminal domain-containing protein</fullName>
    </recommendedName>
</protein>
<gene>
    <name evidence="4" type="ORF">D9611_003830</name>
</gene>
<dbReference type="PANTHER" id="PTHR32085">
    <property type="entry name" value="PROTEIN CSF1"/>
    <property type="match status" value="1"/>
</dbReference>
<feature type="region of interest" description="Disordered" evidence="1">
    <location>
        <begin position="2525"/>
        <end position="2556"/>
    </location>
</feature>
<dbReference type="PANTHER" id="PTHR32085:SF3">
    <property type="entry name" value="PROTEIN CSF1"/>
    <property type="match status" value="1"/>
</dbReference>
<feature type="compositionally biased region" description="Polar residues" evidence="1">
    <location>
        <begin position="3187"/>
        <end position="3197"/>
    </location>
</feature>
<feature type="compositionally biased region" description="Polar residues" evidence="1">
    <location>
        <begin position="167"/>
        <end position="177"/>
    </location>
</feature>
<name>A0A8H5B6G1_9AGAR</name>
<feature type="transmembrane region" description="Helical" evidence="2">
    <location>
        <begin position="5"/>
        <end position="24"/>
    </location>
</feature>
<comment type="caution">
    <text evidence="4">The sequence shown here is derived from an EMBL/GenBank/DDBJ whole genome shotgun (WGS) entry which is preliminary data.</text>
</comment>
<keyword evidence="5" id="KW-1185">Reference proteome</keyword>
<feature type="compositionally biased region" description="Basic and acidic residues" evidence="1">
    <location>
        <begin position="156"/>
        <end position="166"/>
    </location>
</feature>
<feature type="compositionally biased region" description="Acidic residues" evidence="1">
    <location>
        <begin position="1202"/>
        <end position="1211"/>
    </location>
</feature>
<dbReference type="InterPro" id="IPR029636">
    <property type="entry name" value="Csf1"/>
</dbReference>